<keyword evidence="6 7" id="KW-0472">Membrane</keyword>
<accession>A0A2I0UZ93</accession>
<dbReference type="SUPFAM" id="SSF103481">
    <property type="entry name" value="Multidrug resistance efflux transporter EmrE"/>
    <property type="match status" value="2"/>
</dbReference>
<evidence type="ECO:0000313" key="9">
    <source>
        <dbReference type="EMBL" id="PKU51346.1"/>
    </source>
</evidence>
<dbReference type="EMBL" id="PDFK01000003">
    <property type="protein sequence ID" value="PKU51346.1"/>
    <property type="molecule type" value="Genomic_DNA"/>
</dbReference>
<name>A0A2I0UZ93_9BACI</name>
<comment type="caution">
    <text evidence="9">The sequence shown here is derived from an EMBL/GenBank/DDBJ whole genome shotgun (WGS) entry which is preliminary data.</text>
</comment>
<feature type="transmembrane region" description="Helical" evidence="7">
    <location>
        <begin position="245"/>
        <end position="262"/>
    </location>
</feature>
<dbReference type="InterPro" id="IPR000620">
    <property type="entry name" value="EamA_dom"/>
</dbReference>
<feature type="transmembrane region" description="Helical" evidence="7">
    <location>
        <begin position="150"/>
        <end position="169"/>
    </location>
</feature>
<keyword evidence="4 7" id="KW-0812">Transmembrane</keyword>
<feature type="transmembrane region" description="Helical" evidence="7">
    <location>
        <begin position="121"/>
        <end position="138"/>
    </location>
</feature>
<feature type="transmembrane region" description="Helical" evidence="7">
    <location>
        <begin position="268"/>
        <end position="285"/>
    </location>
</feature>
<comment type="similarity">
    <text evidence="2">Belongs to the EamA transporter family.</text>
</comment>
<evidence type="ECO:0000256" key="4">
    <source>
        <dbReference type="ARBA" id="ARBA00022692"/>
    </source>
</evidence>
<gene>
    <name evidence="9" type="ORF">CRI88_11555</name>
</gene>
<dbReference type="PANTHER" id="PTHR42920">
    <property type="entry name" value="OS03G0707200 PROTEIN-RELATED"/>
    <property type="match status" value="1"/>
</dbReference>
<dbReference type="PANTHER" id="PTHR42920:SF15">
    <property type="entry name" value="MEMBRANE PROTEIN"/>
    <property type="match status" value="1"/>
</dbReference>
<feature type="domain" description="EamA" evidence="8">
    <location>
        <begin position="152"/>
        <end position="284"/>
    </location>
</feature>
<dbReference type="Pfam" id="PF00892">
    <property type="entry name" value="EamA"/>
    <property type="match status" value="2"/>
</dbReference>
<feature type="transmembrane region" description="Helical" evidence="7">
    <location>
        <begin position="33"/>
        <end position="53"/>
    </location>
</feature>
<feature type="domain" description="EamA" evidence="8">
    <location>
        <begin position="6"/>
        <end position="137"/>
    </location>
</feature>
<feature type="transmembrane region" description="Helical" evidence="7">
    <location>
        <begin position="181"/>
        <end position="200"/>
    </location>
</feature>
<dbReference type="InterPro" id="IPR037185">
    <property type="entry name" value="EmrE-like"/>
</dbReference>
<dbReference type="GO" id="GO:0005886">
    <property type="term" value="C:plasma membrane"/>
    <property type="evidence" value="ECO:0007669"/>
    <property type="project" value="UniProtKB-SubCell"/>
</dbReference>
<comment type="subcellular location">
    <subcellularLocation>
        <location evidence="1">Cell membrane</location>
        <topology evidence="1">Multi-pass membrane protein</topology>
    </subcellularLocation>
</comment>
<feature type="transmembrane region" description="Helical" evidence="7">
    <location>
        <begin position="212"/>
        <end position="233"/>
    </location>
</feature>
<evidence type="ECO:0000256" key="3">
    <source>
        <dbReference type="ARBA" id="ARBA00022475"/>
    </source>
</evidence>
<protein>
    <submittedName>
        <fullName evidence="9">EamA family transporter</fullName>
    </submittedName>
</protein>
<feature type="transmembrane region" description="Helical" evidence="7">
    <location>
        <begin position="93"/>
        <end position="114"/>
    </location>
</feature>
<evidence type="ECO:0000259" key="8">
    <source>
        <dbReference type="Pfam" id="PF00892"/>
    </source>
</evidence>
<dbReference type="Proteomes" id="UP000234956">
    <property type="component" value="Unassembled WGS sequence"/>
</dbReference>
<dbReference type="InterPro" id="IPR051258">
    <property type="entry name" value="Diverse_Substrate_Transporter"/>
</dbReference>
<reference evidence="9 10" key="1">
    <citation type="submission" date="2017-10" db="EMBL/GenBank/DDBJ databases">
        <title>Draft genome of Lysinibacillus fusiformis strain Juneja, a laboratory-derived pathogen of Drosophila melanogaster.</title>
        <authorList>
            <person name="Smith B.R."/>
            <person name="Unckless R.L."/>
        </authorList>
    </citation>
    <scope>NUCLEOTIDE SEQUENCE [LARGE SCALE GENOMIC DNA]</scope>
    <source>
        <strain evidence="9 10">Juneja</strain>
    </source>
</reference>
<evidence type="ECO:0000256" key="6">
    <source>
        <dbReference type="ARBA" id="ARBA00023136"/>
    </source>
</evidence>
<dbReference type="AlphaFoldDB" id="A0A2I0UZ93"/>
<keyword evidence="3" id="KW-1003">Cell membrane</keyword>
<evidence type="ECO:0000256" key="2">
    <source>
        <dbReference type="ARBA" id="ARBA00007362"/>
    </source>
</evidence>
<evidence type="ECO:0000256" key="7">
    <source>
        <dbReference type="SAM" id="Phobius"/>
    </source>
</evidence>
<keyword evidence="5 7" id="KW-1133">Transmembrane helix</keyword>
<proteinExistence type="inferred from homology"/>
<organism evidence="9 10">
    <name type="scientific">Lysinibacillus fusiformis</name>
    <dbReference type="NCBI Taxonomy" id="28031"/>
    <lineage>
        <taxon>Bacteria</taxon>
        <taxon>Bacillati</taxon>
        <taxon>Bacillota</taxon>
        <taxon>Bacilli</taxon>
        <taxon>Bacillales</taxon>
        <taxon>Bacillaceae</taxon>
        <taxon>Lysinibacillus</taxon>
    </lineage>
</organism>
<feature type="transmembrane region" description="Helical" evidence="7">
    <location>
        <begin position="65"/>
        <end position="87"/>
    </location>
</feature>
<sequence>MVKFYMGLMLVTSLLWGGNFVVAKTLVAHASPMTLTMARWFIAVIVLIPLVWWKEKKLVPAKAALVPLLFMGITGVALFNIFQFLALERTTSTNAGLISTMNTMSIALFSFAFLKEKINGLQLLAMTLSFMGVVLVLSKGDLQQLLDFQLNTGDLWMVAAVCVWGLYSVCSKWAMKTTSPLMATLYAGVFGILTLVPFTSTEFTFSNINPSFILSLLYTGIISTVVCMVFWNIGVQQLGATTSGIFLNFNPIFTALLAFFFIGEKLSWLQGIGGLIVIIGCYLFTHFKTKMPQNQVCH</sequence>
<evidence type="ECO:0000256" key="5">
    <source>
        <dbReference type="ARBA" id="ARBA00022989"/>
    </source>
</evidence>
<evidence type="ECO:0000313" key="10">
    <source>
        <dbReference type="Proteomes" id="UP000234956"/>
    </source>
</evidence>
<evidence type="ECO:0000256" key="1">
    <source>
        <dbReference type="ARBA" id="ARBA00004651"/>
    </source>
</evidence>